<keyword evidence="1" id="KW-0812">Transmembrane</keyword>
<protein>
    <submittedName>
        <fullName evidence="2">Uncharacterized protein</fullName>
    </submittedName>
</protein>
<accession>A0A0Q0TUX3</accession>
<dbReference type="Proteomes" id="UP000474042">
    <property type="component" value="Unassembled WGS sequence"/>
</dbReference>
<evidence type="ECO:0000313" key="4">
    <source>
        <dbReference type="Proteomes" id="UP000321089"/>
    </source>
</evidence>
<keyword evidence="1" id="KW-1133">Transmembrane helix</keyword>
<comment type="caution">
    <text evidence="2">The sequence shown here is derived from an EMBL/GenBank/DDBJ whole genome shotgun (WGS) entry which is preliminary data.</text>
</comment>
<dbReference type="EMBL" id="WOFV02000009">
    <property type="protein sequence ID" value="NAS17186.1"/>
    <property type="molecule type" value="Genomic_DNA"/>
</dbReference>
<dbReference type="RefSeq" id="WP_057089183.1">
    <property type="nucleotide sequence ID" value="NZ_BKBC01000047.1"/>
</dbReference>
<evidence type="ECO:0000313" key="5">
    <source>
        <dbReference type="Proteomes" id="UP000474042"/>
    </source>
</evidence>
<reference evidence="2 4" key="1">
    <citation type="submission" date="2019-07" db="EMBL/GenBank/DDBJ databases">
        <title>Whole genome shotgun sequence of Clostridium butyricum NBRC 3858.</title>
        <authorList>
            <person name="Hosoyama A."/>
            <person name="Uohara A."/>
            <person name="Ohji S."/>
            <person name="Ichikawa N."/>
        </authorList>
    </citation>
    <scope>NUCLEOTIDE SEQUENCE [LARGE SCALE GENOMIC DNA]</scope>
    <source>
        <strain evidence="2 4">NBRC 3858</strain>
    </source>
</reference>
<dbReference type="AlphaFoldDB" id="A0A0Q0TUX3"/>
<evidence type="ECO:0000313" key="2">
    <source>
        <dbReference type="EMBL" id="GEQ22392.1"/>
    </source>
</evidence>
<reference evidence="3 5" key="2">
    <citation type="submission" date="2020-01" db="EMBL/GenBank/DDBJ databases">
        <title>Genome sequence of a 1,3-propanediol producer, Clostridium butyricum S3.</title>
        <authorList>
            <person name="Zhou J."/>
        </authorList>
    </citation>
    <scope>NUCLEOTIDE SEQUENCE [LARGE SCALE GENOMIC DNA]</scope>
    <source>
        <strain evidence="3 5">S3</strain>
    </source>
</reference>
<evidence type="ECO:0000313" key="3">
    <source>
        <dbReference type="EMBL" id="NAS17186.1"/>
    </source>
</evidence>
<organism evidence="2 4">
    <name type="scientific">Clostridium butyricum</name>
    <dbReference type="NCBI Taxonomy" id="1492"/>
    <lineage>
        <taxon>Bacteria</taxon>
        <taxon>Bacillati</taxon>
        <taxon>Bacillota</taxon>
        <taxon>Clostridia</taxon>
        <taxon>Eubacteriales</taxon>
        <taxon>Clostridiaceae</taxon>
        <taxon>Clostridium</taxon>
    </lineage>
</organism>
<keyword evidence="1" id="KW-0472">Membrane</keyword>
<gene>
    <name evidence="2" type="ORF">CBU02nite_28980</name>
    <name evidence="3" type="ORF">GND98_004680</name>
</gene>
<sequence>MHNIINSNNMAVARDENRSQTKGTKIALIAIASIIALSLSAIIFIWLCITGGFPTKTSNINDYGTFKNFKGYSNLYIFPKEMPDSAKIESYYYYHRDTIFDATCQIYLEYSLQKEDFDAEVSRLSKISERYENKNFIDCENKIEYDTKNFIYPAYVTIFNNNNCYEYALLNEEESKIICVFTQFIKSDDVKFNEKYLPIDFENRKSKESFNIYYTYSKNGDGYFERHKR</sequence>
<evidence type="ECO:0000256" key="1">
    <source>
        <dbReference type="SAM" id="Phobius"/>
    </source>
</evidence>
<proteinExistence type="predicted"/>
<dbReference type="Proteomes" id="UP000321089">
    <property type="component" value="Unassembled WGS sequence"/>
</dbReference>
<name>A0A0Q0TUX3_CLOBU</name>
<feature type="transmembrane region" description="Helical" evidence="1">
    <location>
        <begin position="26"/>
        <end position="47"/>
    </location>
</feature>
<dbReference type="EMBL" id="BKBC01000047">
    <property type="protein sequence ID" value="GEQ22392.1"/>
    <property type="molecule type" value="Genomic_DNA"/>
</dbReference>